<feature type="region of interest" description="Disordered" evidence="1">
    <location>
        <begin position="738"/>
        <end position="779"/>
    </location>
</feature>
<dbReference type="KEGG" id="tpla:ElP_24630"/>
<dbReference type="Pfam" id="PF14238">
    <property type="entry name" value="DUF4340"/>
    <property type="match status" value="3"/>
</dbReference>
<evidence type="ECO:0000259" key="2">
    <source>
        <dbReference type="Pfam" id="PF14238"/>
    </source>
</evidence>
<dbReference type="EMBL" id="CP036426">
    <property type="protein sequence ID" value="QDV34573.1"/>
    <property type="molecule type" value="Genomic_DNA"/>
</dbReference>
<evidence type="ECO:0000313" key="3">
    <source>
        <dbReference type="EMBL" id="QDV34573.1"/>
    </source>
</evidence>
<protein>
    <recommendedName>
        <fullName evidence="2">DUF4340 domain-containing protein</fullName>
    </recommendedName>
</protein>
<accession>A0A518H172</accession>
<feature type="domain" description="DUF4340" evidence="2">
    <location>
        <begin position="213"/>
        <end position="402"/>
    </location>
</feature>
<name>A0A518H172_9BACT</name>
<evidence type="ECO:0000313" key="4">
    <source>
        <dbReference type="Proteomes" id="UP000317835"/>
    </source>
</evidence>
<keyword evidence="4" id="KW-1185">Reference proteome</keyword>
<feature type="domain" description="DUF4340" evidence="2">
    <location>
        <begin position="517"/>
        <end position="690"/>
    </location>
</feature>
<gene>
    <name evidence="3" type="ORF">ElP_24630</name>
</gene>
<feature type="domain" description="DUF4340" evidence="2">
    <location>
        <begin position="78"/>
        <end position="201"/>
    </location>
</feature>
<dbReference type="Proteomes" id="UP000317835">
    <property type="component" value="Chromosome"/>
</dbReference>
<evidence type="ECO:0000256" key="1">
    <source>
        <dbReference type="SAM" id="MobiDB-lite"/>
    </source>
</evidence>
<dbReference type="RefSeq" id="WP_145269560.1">
    <property type="nucleotide sequence ID" value="NZ_CP036426.1"/>
</dbReference>
<reference evidence="3 4" key="1">
    <citation type="submission" date="2019-02" db="EMBL/GenBank/DDBJ databases">
        <title>Deep-cultivation of Planctomycetes and their phenomic and genomic characterization uncovers novel biology.</title>
        <authorList>
            <person name="Wiegand S."/>
            <person name="Jogler M."/>
            <person name="Boedeker C."/>
            <person name="Pinto D."/>
            <person name="Vollmers J."/>
            <person name="Rivas-Marin E."/>
            <person name="Kohn T."/>
            <person name="Peeters S.H."/>
            <person name="Heuer A."/>
            <person name="Rast P."/>
            <person name="Oberbeckmann S."/>
            <person name="Bunk B."/>
            <person name="Jeske O."/>
            <person name="Meyerdierks A."/>
            <person name="Storesund J.E."/>
            <person name="Kallscheuer N."/>
            <person name="Luecker S."/>
            <person name="Lage O.M."/>
            <person name="Pohl T."/>
            <person name="Merkel B.J."/>
            <person name="Hornburger P."/>
            <person name="Mueller R.-W."/>
            <person name="Bruemmer F."/>
            <person name="Labrenz M."/>
            <person name="Spormann A.M."/>
            <person name="Op den Camp H."/>
            <person name="Overmann J."/>
            <person name="Amann R."/>
            <person name="Jetten M.S.M."/>
            <person name="Mascher T."/>
            <person name="Medema M.H."/>
            <person name="Devos D.P."/>
            <person name="Kaster A.-K."/>
            <person name="Ovreas L."/>
            <person name="Rohde M."/>
            <person name="Galperin M.Y."/>
            <person name="Jogler C."/>
        </authorList>
    </citation>
    <scope>NUCLEOTIDE SEQUENCE [LARGE SCALE GENOMIC DNA]</scope>
    <source>
        <strain evidence="3 4">ElP</strain>
    </source>
</reference>
<dbReference type="AlphaFoldDB" id="A0A518H172"/>
<organism evidence="3 4">
    <name type="scientific">Tautonia plasticadhaerens</name>
    <dbReference type="NCBI Taxonomy" id="2527974"/>
    <lineage>
        <taxon>Bacteria</taxon>
        <taxon>Pseudomonadati</taxon>
        <taxon>Planctomycetota</taxon>
        <taxon>Planctomycetia</taxon>
        <taxon>Isosphaerales</taxon>
        <taxon>Isosphaeraceae</taxon>
        <taxon>Tautonia</taxon>
    </lineage>
</organism>
<dbReference type="OrthoDB" id="240578at2"/>
<proteinExistence type="predicted"/>
<dbReference type="InterPro" id="IPR025641">
    <property type="entry name" value="DUF4340"/>
</dbReference>
<sequence length="779" mass="82781">MGKRSTILLLVLFFGGLGALWWARTADLPTAAERQDMAGRVLPGLMRVEPGEIARIEVEDPSGEGALVALERRGPEGWQVVEPIEAMADARRVEVLVNNLRELRKAAEAGEVTGDPSRFGLEPPARLVRLYRAGDDEPVATLALGDELERLRYVQPEGGPVTLADTLRVEPDSVDPDEWRERGLFDIYSYDVKSIDVTGPDRRLGVALEGGRWRVVEPFRAPANAEAVNGLLADLAELEAVAGPEGFAAEDVGDLSEFGLDPPRATITLVPAGLTGSDAPQTAHLGGSPEGRDDVLYARREGQDDVLLVRARGVADVGSDPRAIRSRKVVDSRPEEVVALRIEADGVEYRLAKGPAGWNVVSPDEGTADAVDVSTLLETITTLESAEFFPSDQVTGSGLDEPTATFDLWVSESGGVPETPFAFESDRPADVSLAIGRYDAGTKLVYGQLGGDEGTVLALPETARRAIPEGPLALRDRTVVRQDPRAVRRVEMDRAGRSLALERPATDAAGPGAATAWQVVEPKPAAADRLAATMLVDALARLRAERVVASEAGDPSTYGLDDPAARVSWEADSGEESRTTLVVGGSVPDRQGERYARLEGRPGVFTVGPKLLALLSAEFRDRRILGFAPDQADRLVVRGDGAELAFEKSEGAWRPEGGGGSWPTGYDEAKVEATIAALSTLTADRIVQDDGPMPEGSALEPPAREVEVRIQTVEGEQSATIRLGARLGESRFAAMGDGGPGAAFLVPAEPFDLPMPAPGGGEGLPEDPFERSGGGPDLE</sequence>